<dbReference type="AlphaFoldDB" id="A0A8J4UD64"/>
<feature type="non-terminal residue" evidence="1">
    <location>
        <position position="107"/>
    </location>
</feature>
<gene>
    <name evidence="1" type="ORF">DAT39_005053</name>
</gene>
<evidence type="ECO:0000313" key="1">
    <source>
        <dbReference type="EMBL" id="KAF5905273.1"/>
    </source>
</evidence>
<dbReference type="EMBL" id="QNUK01000047">
    <property type="protein sequence ID" value="KAF5905273.1"/>
    <property type="molecule type" value="Genomic_DNA"/>
</dbReference>
<organism evidence="1 2">
    <name type="scientific">Clarias magur</name>
    <name type="common">Asian catfish</name>
    <name type="synonym">Macropteronotus magur</name>
    <dbReference type="NCBI Taxonomy" id="1594786"/>
    <lineage>
        <taxon>Eukaryota</taxon>
        <taxon>Metazoa</taxon>
        <taxon>Chordata</taxon>
        <taxon>Craniata</taxon>
        <taxon>Vertebrata</taxon>
        <taxon>Euteleostomi</taxon>
        <taxon>Actinopterygii</taxon>
        <taxon>Neopterygii</taxon>
        <taxon>Teleostei</taxon>
        <taxon>Ostariophysi</taxon>
        <taxon>Siluriformes</taxon>
        <taxon>Clariidae</taxon>
        <taxon>Clarias</taxon>
    </lineage>
</organism>
<comment type="caution">
    <text evidence="1">The sequence shown here is derived from an EMBL/GenBank/DDBJ whole genome shotgun (WGS) entry which is preliminary data.</text>
</comment>
<reference evidence="1" key="1">
    <citation type="submission" date="2020-07" db="EMBL/GenBank/DDBJ databases">
        <title>Clarias magur genome sequencing, assembly and annotation.</title>
        <authorList>
            <person name="Kushwaha B."/>
            <person name="Kumar R."/>
            <person name="Das P."/>
            <person name="Joshi C.G."/>
            <person name="Kumar D."/>
            <person name="Nagpure N.S."/>
            <person name="Pandey M."/>
            <person name="Agarwal S."/>
            <person name="Srivastava S."/>
            <person name="Singh M."/>
            <person name="Sahoo L."/>
            <person name="Jayasankar P."/>
            <person name="Meher P.K."/>
            <person name="Koringa P.G."/>
            <person name="Iquebal M.A."/>
            <person name="Das S.P."/>
            <person name="Bit A."/>
            <person name="Patnaik S."/>
            <person name="Patel N."/>
            <person name="Shah T.M."/>
            <person name="Hinsu A."/>
            <person name="Jena J.K."/>
        </authorList>
    </citation>
    <scope>NUCLEOTIDE SEQUENCE</scope>
    <source>
        <strain evidence="1">CIFAMagur01</strain>
        <tissue evidence="1">Testis</tissue>
    </source>
</reference>
<evidence type="ECO:0000313" key="2">
    <source>
        <dbReference type="Proteomes" id="UP000727407"/>
    </source>
</evidence>
<proteinExistence type="predicted"/>
<name>A0A8J4UD64_CLAMG</name>
<keyword evidence="2" id="KW-1185">Reference proteome</keyword>
<dbReference type="Proteomes" id="UP000727407">
    <property type="component" value="Unassembled WGS sequence"/>
</dbReference>
<accession>A0A8J4UD64</accession>
<protein>
    <submittedName>
        <fullName evidence="1">Uncharacterized protein</fullName>
    </submittedName>
</protein>
<sequence length="107" mass="11842">MAPQQHVYGQRTFPLPRPVTYAGGFLVASAESKAECHWIEIRFGHYASGSSGDDCFDGGACERGQTVQDQAGILPPLCNRTANAKFIIIKWQEQVERLNLISESEED</sequence>